<keyword evidence="2 5" id="KW-0547">Nucleotide-binding</keyword>
<dbReference type="InterPro" id="IPR040686">
    <property type="entry name" value="PurK_C"/>
</dbReference>
<evidence type="ECO:0000259" key="7">
    <source>
        <dbReference type="PROSITE" id="PS50975"/>
    </source>
</evidence>
<dbReference type="SUPFAM" id="SSF52440">
    <property type="entry name" value="PreATP-grasp domain"/>
    <property type="match status" value="1"/>
</dbReference>
<keyword evidence="4 5" id="KW-0067">ATP-binding</keyword>
<comment type="similarity">
    <text evidence="5 6">Belongs to the PurK/PurT family.</text>
</comment>
<dbReference type="FunFam" id="3.30.1490.20:FF:000015">
    <property type="entry name" value="N5-carboxyaminoimidazole ribonucleotide synthase"/>
    <property type="match status" value="1"/>
</dbReference>
<protein>
    <recommendedName>
        <fullName evidence="5 6">N5-carboxyaminoimidazole ribonucleotide synthase</fullName>
        <shortName evidence="5 6">N5-CAIR synthase</shortName>
        <ecNumber evidence="5 6">6.3.4.18</ecNumber>
    </recommendedName>
    <alternativeName>
        <fullName evidence="5 6">5-(carboxyamino)imidazole ribonucleotide synthetase</fullName>
    </alternativeName>
</protein>
<evidence type="ECO:0000313" key="8">
    <source>
        <dbReference type="EMBL" id="MBD1373349.1"/>
    </source>
</evidence>
<feature type="binding site" evidence="5">
    <location>
        <begin position="149"/>
        <end position="155"/>
    </location>
    <ligand>
        <name>ATP</name>
        <dbReference type="ChEBI" id="CHEBI:30616"/>
    </ligand>
</feature>
<dbReference type="Pfam" id="PF17769">
    <property type="entry name" value="PurK_C"/>
    <property type="match status" value="1"/>
</dbReference>
<accession>A0A926RV99</accession>
<feature type="binding site" evidence="5">
    <location>
        <position position="144"/>
    </location>
    <ligand>
        <name>ATP</name>
        <dbReference type="ChEBI" id="CHEBI:30616"/>
    </ligand>
</feature>
<keyword evidence="9" id="KW-1185">Reference proteome</keyword>
<comment type="function">
    <text evidence="6">Catalyzes the ATP-dependent conversion of 5-aminoimidazole ribonucleotide (AIR) and HCO(3)- to N5-carboxyaminoimidazole ribonucleotide (N5-CAIR).</text>
</comment>
<gene>
    <name evidence="5 6 8" type="primary">purK</name>
    <name evidence="8" type="ORF">IC620_13425</name>
</gene>
<dbReference type="InterPro" id="IPR054350">
    <property type="entry name" value="PurT/PurK_preATP-grasp"/>
</dbReference>
<dbReference type="GO" id="GO:0006189">
    <property type="term" value="P:'de novo' IMP biosynthetic process"/>
    <property type="evidence" value="ECO:0007669"/>
    <property type="project" value="UniProtKB-UniRule"/>
</dbReference>
<evidence type="ECO:0000256" key="2">
    <source>
        <dbReference type="ARBA" id="ARBA00022741"/>
    </source>
</evidence>
<dbReference type="PANTHER" id="PTHR11609:SF5">
    <property type="entry name" value="PHOSPHORIBOSYLAMINOIMIDAZOLE CARBOXYLASE"/>
    <property type="match status" value="1"/>
</dbReference>
<dbReference type="FunFam" id="3.30.470.20:FF:000029">
    <property type="entry name" value="N5-carboxyaminoimidazole ribonucleotide synthase"/>
    <property type="match status" value="1"/>
</dbReference>
<evidence type="ECO:0000256" key="6">
    <source>
        <dbReference type="RuleBase" id="RU361200"/>
    </source>
</evidence>
<evidence type="ECO:0000256" key="4">
    <source>
        <dbReference type="ARBA" id="ARBA00022840"/>
    </source>
</evidence>
<dbReference type="NCBIfam" id="NF004679">
    <property type="entry name" value="PRK06019.1-5"/>
    <property type="match status" value="1"/>
</dbReference>
<comment type="catalytic activity">
    <reaction evidence="5 6">
        <text>5-amino-1-(5-phospho-beta-D-ribosyl)imidazole + hydrogencarbonate + ATP = 5-carboxyamino-1-(5-phospho-D-ribosyl)imidazole + ADP + phosphate + 2 H(+)</text>
        <dbReference type="Rhea" id="RHEA:19317"/>
        <dbReference type="ChEBI" id="CHEBI:15378"/>
        <dbReference type="ChEBI" id="CHEBI:17544"/>
        <dbReference type="ChEBI" id="CHEBI:30616"/>
        <dbReference type="ChEBI" id="CHEBI:43474"/>
        <dbReference type="ChEBI" id="CHEBI:58730"/>
        <dbReference type="ChEBI" id="CHEBI:137981"/>
        <dbReference type="ChEBI" id="CHEBI:456216"/>
        <dbReference type="EC" id="6.3.4.18"/>
    </reaction>
</comment>
<dbReference type="Gene3D" id="3.40.50.20">
    <property type="match status" value="1"/>
</dbReference>
<feature type="binding site" evidence="5">
    <location>
        <begin position="266"/>
        <end position="267"/>
    </location>
    <ligand>
        <name>ATP</name>
        <dbReference type="ChEBI" id="CHEBI:30616"/>
    </ligand>
</feature>
<dbReference type="InterPro" id="IPR013815">
    <property type="entry name" value="ATP_grasp_subdomain_1"/>
</dbReference>
<dbReference type="InterPro" id="IPR003135">
    <property type="entry name" value="ATP-grasp_carboxylate-amine"/>
</dbReference>
<dbReference type="RefSeq" id="WP_191142466.1">
    <property type="nucleotide sequence ID" value="NZ_JACXAH010000023.1"/>
</dbReference>
<feature type="binding site" evidence="5">
    <location>
        <begin position="181"/>
        <end position="184"/>
    </location>
    <ligand>
        <name>ATP</name>
        <dbReference type="ChEBI" id="CHEBI:30616"/>
    </ligand>
</feature>
<comment type="function">
    <text evidence="5">Catalyzes the ATP-dependent conversion of 5-aminoimidazole ribonucleotide (AIR) and HCO(3)(-) to N5-carboxyaminoimidazole ribonucleotide (N5-CAIR).</text>
</comment>
<feature type="binding site" evidence="5">
    <location>
        <position position="104"/>
    </location>
    <ligand>
        <name>ATP</name>
        <dbReference type="ChEBI" id="CHEBI:30616"/>
    </ligand>
</feature>
<comment type="pathway">
    <text evidence="5 6">Purine metabolism; IMP biosynthesis via de novo pathway; 5-amino-1-(5-phospho-D-ribosyl)imidazole-4-carboxylate from 5-amino-1-(5-phospho-D-ribosyl)imidazole (N5-CAIR route): step 1/2.</text>
</comment>
<reference evidence="8" key="1">
    <citation type="submission" date="2020-09" db="EMBL/GenBank/DDBJ databases">
        <title>A novel bacterium of genus Hazenella, isolated from South China Sea.</title>
        <authorList>
            <person name="Huang H."/>
            <person name="Mo K."/>
            <person name="Hu Y."/>
        </authorList>
    </citation>
    <scope>NUCLEOTIDE SEQUENCE</scope>
    <source>
        <strain evidence="8">IB182357</strain>
    </source>
</reference>
<comment type="subunit">
    <text evidence="5 6">Homodimer.</text>
</comment>
<dbReference type="EMBL" id="JACXAH010000023">
    <property type="protein sequence ID" value="MBD1373349.1"/>
    <property type="molecule type" value="Genomic_DNA"/>
</dbReference>
<dbReference type="SUPFAM" id="SSF56059">
    <property type="entry name" value="Glutathione synthetase ATP-binding domain-like"/>
    <property type="match status" value="1"/>
</dbReference>
<dbReference type="InterPro" id="IPR016185">
    <property type="entry name" value="PreATP-grasp_dom_sf"/>
</dbReference>
<dbReference type="PROSITE" id="PS50975">
    <property type="entry name" value="ATP_GRASP"/>
    <property type="match status" value="1"/>
</dbReference>
<dbReference type="Pfam" id="PF02222">
    <property type="entry name" value="ATP-grasp"/>
    <property type="match status" value="1"/>
</dbReference>
<dbReference type="Gene3D" id="3.30.1490.20">
    <property type="entry name" value="ATP-grasp fold, A domain"/>
    <property type="match status" value="1"/>
</dbReference>
<dbReference type="Gene3D" id="3.30.470.20">
    <property type="entry name" value="ATP-grasp fold, B domain"/>
    <property type="match status" value="1"/>
</dbReference>
<evidence type="ECO:0000256" key="3">
    <source>
        <dbReference type="ARBA" id="ARBA00022755"/>
    </source>
</evidence>
<dbReference type="Pfam" id="PF22660">
    <property type="entry name" value="RS_preATP-grasp-like"/>
    <property type="match status" value="1"/>
</dbReference>
<sequence length="396" mass="44237">MTLVGKTIGILGGGQLGRMIILEGRKMGLRFITLDPAKDCPAAQVADEHIVAGFDDLEAATILGEKTDIILYEFENIDINLVRELEKSYRIPQSSRLLEITGNRLLEKQALTDAGVRVAPYQAIETHADMRSAWHSFSAPAILKTVRGGYDGKGQWRIHTSEEMSRLPHSLFGEDHTYIMEQYIPFRSEISVIVSRGLSGEMKVFPPALNVHRNHILHLSIAPAPLKDHVIEQAEQMARQIASYLNLVGILAIEMFVLEDDTILVNELAPRPHNSGHYTYDACQTSQFEQVIRAVTGMVLGQVMMHESALMVNVLGEHTDQLKEKMNTLPTTAKLHWYGKSEAKKGRKMGHLTFVGDSIDGLISQMEQIAIWPQLTNKEKQQIGILSNRNEVKVGN</sequence>
<dbReference type="InterPro" id="IPR011054">
    <property type="entry name" value="Rudment_hybrid_motif"/>
</dbReference>
<dbReference type="EC" id="6.3.4.18" evidence="5 6"/>
<evidence type="ECO:0000256" key="1">
    <source>
        <dbReference type="ARBA" id="ARBA00022598"/>
    </source>
</evidence>
<dbReference type="NCBIfam" id="TIGR01161">
    <property type="entry name" value="purK"/>
    <property type="match status" value="1"/>
</dbReference>
<dbReference type="HAMAP" id="MF_01928">
    <property type="entry name" value="PurK"/>
    <property type="match status" value="1"/>
</dbReference>
<dbReference type="NCBIfam" id="NF004675">
    <property type="entry name" value="PRK06019.1-1"/>
    <property type="match status" value="1"/>
</dbReference>
<proteinExistence type="inferred from homology"/>
<dbReference type="PANTHER" id="PTHR11609">
    <property type="entry name" value="PURINE BIOSYNTHESIS PROTEIN 6/7, PUR6/7"/>
    <property type="match status" value="1"/>
</dbReference>
<evidence type="ECO:0000313" key="9">
    <source>
        <dbReference type="Proteomes" id="UP000661691"/>
    </source>
</evidence>
<keyword evidence="1 5" id="KW-0436">Ligase</keyword>
<name>A0A926RV99_9BACL</name>
<feature type="binding site" evidence="5">
    <location>
        <position position="212"/>
    </location>
    <ligand>
        <name>ATP</name>
        <dbReference type="ChEBI" id="CHEBI:30616"/>
    </ligand>
</feature>
<dbReference type="GO" id="GO:0034028">
    <property type="term" value="F:5-(carboxyamino)imidazole ribonucleotide synthase activity"/>
    <property type="evidence" value="ECO:0007669"/>
    <property type="project" value="UniProtKB-UniRule"/>
</dbReference>
<dbReference type="GO" id="GO:0005829">
    <property type="term" value="C:cytosol"/>
    <property type="evidence" value="ECO:0007669"/>
    <property type="project" value="TreeGrafter"/>
</dbReference>
<dbReference type="InterPro" id="IPR005875">
    <property type="entry name" value="PurK"/>
</dbReference>
<feature type="domain" description="ATP-grasp" evidence="7">
    <location>
        <begin position="108"/>
        <end position="296"/>
    </location>
</feature>
<dbReference type="NCBIfam" id="NF004676">
    <property type="entry name" value="PRK06019.1-2"/>
    <property type="match status" value="1"/>
</dbReference>
<dbReference type="SUPFAM" id="SSF51246">
    <property type="entry name" value="Rudiment single hybrid motif"/>
    <property type="match status" value="1"/>
</dbReference>
<dbReference type="Proteomes" id="UP000661691">
    <property type="component" value="Unassembled WGS sequence"/>
</dbReference>
<evidence type="ECO:0000256" key="5">
    <source>
        <dbReference type="HAMAP-Rule" id="MF_01928"/>
    </source>
</evidence>
<organism evidence="8 9">
    <name type="scientific">Polycladospora coralii</name>
    <dbReference type="NCBI Taxonomy" id="2771432"/>
    <lineage>
        <taxon>Bacteria</taxon>
        <taxon>Bacillati</taxon>
        <taxon>Bacillota</taxon>
        <taxon>Bacilli</taxon>
        <taxon>Bacillales</taxon>
        <taxon>Thermoactinomycetaceae</taxon>
        <taxon>Polycladospora</taxon>
    </lineage>
</organism>
<dbReference type="GO" id="GO:0046872">
    <property type="term" value="F:metal ion binding"/>
    <property type="evidence" value="ECO:0007669"/>
    <property type="project" value="InterPro"/>
</dbReference>
<dbReference type="GO" id="GO:0004638">
    <property type="term" value="F:phosphoribosylaminoimidazole carboxylase activity"/>
    <property type="evidence" value="ECO:0007669"/>
    <property type="project" value="InterPro"/>
</dbReference>
<feature type="binding site" evidence="5">
    <location>
        <position position="189"/>
    </location>
    <ligand>
        <name>ATP</name>
        <dbReference type="ChEBI" id="CHEBI:30616"/>
    </ligand>
</feature>
<dbReference type="GO" id="GO:0005524">
    <property type="term" value="F:ATP binding"/>
    <property type="evidence" value="ECO:0007669"/>
    <property type="project" value="UniProtKB-UniRule"/>
</dbReference>
<keyword evidence="3 5" id="KW-0658">Purine biosynthesis</keyword>
<dbReference type="AlphaFoldDB" id="A0A926RV99"/>
<comment type="caution">
    <text evidence="8">The sequence shown here is derived from an EMBL/GenBank/DDBJ whole genome shotgun (WGS) entry which is preliminary data.</text>
</comment>
<dbReference type="InterPro" id="IPR011761">
    <property type="entry name" value="ATP-grasp"/>
</dbReference>